<accession>A0ACB9GVV7</accession>
<keyword evidence="2" id="KW-1185">Reference proteome</keyword>
<gene>
    <name evidence="1" type="ORF">L2E82_00106</name>
</gene>
<evidence type="ECO:0000313" key="1">
    <source>
        <dbReference type="EMBL" id="KAI3787734.1"/>
    </source>
</evidence>
<sequence length="260" mass="28873">MANRMTLSINGEGNQKVKEEDIVILKPALEKTKPSIRDEASVPVHVGEENTSVGQLSLMENESNFKIGTQLARSDSGQFVLGVDDDEKKYILQSLSELEKKFQQFSMANDINNWICNIEQHASNNVNKILVGNKPDMDESKRGQSLAETDTKTEIPEDLWVGYVPIKMVDTFPGLYLFTSPSRFVWHVRPKISSEENNNIELIGNLEYEGGHGGSSGASSSSSVSLIVAKARGHLWPLTIIFIKSFLPNTIMDVVMEVTN</sequence>
<protein>
    <submittedName>
        <fullName evidence="1">Uncharacterized protein</fullName>
    </submittedName>
</protein>
<reference evidence="1 2" key="2">
    <citation type="journal article" date="2022" name="Mol. Ecol. Resour.">
        <title>The genomes of chicory, endive, great burdock and yacon provide insights into Asteraceae paleo-polyploidization history and plant inulin production.</title>
        <authorList>
            <person name="Fan W."/>
            <person name="Wang S."/>
            <person name="Wang H."/>
            <person name="Wang A."/>
            <person name="Jiang F."/>
            <person name="Liu H."/>
            <person name="Zhao H."/>
            <person name="Xu D."/>
            <person name="Zhang Y."/>
        </authorList>
    </citation>
    <scope>NUCLEOTIDE SEQUENCE [LARGE SCALE GENOMIC DNA]</scope>
    <source>
        <strain evidence="2">cv. Punajuju</strain>
        <tissue evidence="1">Leaves</tissue>
    </source>
</reference>
<dbReference type="EMBL" id="CM042009">
    <property type="protein sequence ID" value="KAI3787734.1"/>
    <property type="molecule type" value="Genomic_DNA"/>
</dbReference>
<organism evidence="1 2">
    <name type="scientific">Cichorium intybus</name>
    <name type="common">Chicory</name>
    <dbReference type="NCBI Taxonomy" id="13427"/>
    <lineage>
        <taxon>Eukaryota</taxon>
        <taxon>Viridiplantae</taxon>
        <taxon>Streptophyta</taxon>
        <taxon>Embryophyta</taxon>
        <taxon>Tracheophyta</taxon>
        <taxon>Spermatophyta</taxon>
        <taxon>Magnoliopsida</taxon>
        <taxon>eudicotyledons</taxon>
        <taxon>Gunneridae</taxon>
        <taxon>Pentapetalae</taxon>
        <taxon>asterids</taxon>
        <taxon>campanulids</taxon>
        <taxon>Asterales</taxon>
        <taxon>Asteraceae</taxon>
        <taxon>Cichorioideae</taxon>
        <taxon>Cichorieae</taxon>
        <taxon>Cichoriinae</taxon>
        <taxon>Cichorium</taxon>
    </lineage>
</organism>
<proteinExistence type="predicted"/>
<name>A0ACB9GVV7_CICIN</name>
<reference evidence="2" key="1">
    <citation type="journal article" date="2022" name="Mol. Ecol. Resour.">
        <title>The genomes of chicory, endive, great burdock and yacon provide insights into Asteraceae palaeo-polyploidization history and plant inulin production.</title>
        <authorList>
            <person name="Fan W."/>
            <person name="Wang S."/>
            <person name="Wang H."/>
            <person name="Wang A."/>
            <person name="Jiang F."/>
            <person name="Liu H."/>
            <person name="Zhao H."/>
            <person name="Xu D."/>
            <person name="Zhang Y."/>
        </authorList>
    </citation>
    <scope>NUCLEOTIDE SEQUENCE [LARGE SCALE GENOMIC DNA]</scope>
    <source>
        <strain evidence="2">cv. Punajuju</strain>
    </source>
</reference>
<evidence type="ECO:0000313" key="2">
    <source>
        <dbReference type="Proteomes" id="UP001055811"/>
    </source>
</evidence>
<comment type="caution">
    <text evidence="1">The sequence shown here is derived from an EMBL/GenBank/DDBJ whole genome shotgun (WGS) entry which is preliminary data.</text>
</comment>
<dbReference type="Proteomes" id="UP001055811">
    <property type="component" value="Linkage Group LG01"/>
</dbReference>